<dbReference type="InterPro" id="IPR014710">
    <property type="entry name" value="RmlC-like_jellyroll"/>
</dbReference>
<evidence type="ECO:0000259" key="9">
    <source>
        <dbReference type="PROSITE" id="PS50042"/>
    </source>
</evidence>
<dbReference type="PROSITE" id="PS50297">
    <property type="entry name" value="ANK_REP_REGION"/>
    <property type="match status" value="2"/>
</dbReference>
<dbReference type="Gene3D" id="1.25.40.20">
    <property type="entry name" value="Ankyrin repeat-containing domain"/>
    <property type="match status" value="1"/>
</dbReference>
<dbReference type="InterPro" id="IPR002110">
    <property type="entry name" value="Ankyrin_rpt"/>
</dbReference>
<keyword evidence="4 7" id="KW-0630">Potassium</keyword>
<reference evidence="11" key="1">
    <citation type="journal article" date="2015" name="Nat. Plants">
        <title>Genome expansion of Arabis alpina linked with retrotransposition and reduced symmetric DNA methylation.</title>
        <authorList>
            <person name="Willing E.M."/>
            <person name="Rawat V."/>
            <person name="Mandakova T."/>
            <person name="Maumus F."/>
            <person name="James G.V."/>
            <person name="Nordstroem K.J."/>
            <person name="Becker C."/>
            <person name="Warthmann N."/>
            <person name="Chica C."/>
            <person name="Szarzynska B."/>
            <person name="Zytnicki M."/>
            <person name="Albani M.C."/>
            <person name="Kiefer C."/>
            <person name="Bergonzi S."/>
            <person name="Castaings L."/>
            <person name="Mateos J.L."/>
            <person name="Berns M.C."/>
            <person name="Bujdoso N."/>
            <person name="Piofczyk T."/>
            <person name="de Lorenzo L."/>
            <person name="Barrero-Sicilia C."/>
            <person name="Mateos I."/>
            <person name="Piednoel M."/>
            <person name="Hagmann J."/>
            <person name="Chen-Min-Tao R."/>
            <person name="Iglesias-Fernandez R."/>
            <person name="Schuster S.C."/>
            <person name="Alonso-Blanco C."/>
            <person name="Roudier F."/>
            <person name="Carbonero P."/>
            <person name="Paz-Ares J."/>
            <person name="Davis S.J."/>
            <person name="Pecinka A."/>
            <person name="Quesneville H."/>
            <person name="Colot V."/>
            <person name="Lysak M.A."/>
            <person name="Weigel D."/>
            <person name="Coupland G."/>
            <person name="Schneeberger K."/>
        </authorList>
    </citation>
    <scope>NUCLEOTIDE SEQUENCE [LARGE SCALE GENOMIC DNA]</scope>
    <source>
        <strain evidence="11">cv. Pajares</strain>
    </source>
</reference>
<evidence type="ECO:0000313" key="10">
    <source>
        <dbReference type="EMBL" id="KFK39099.1"/>
    </source>
</evidence>
<dbReference type="PROSITE" id="PS50042">
    <property type="entry name" value="CNMP_BINDING_3"/>
    <property type="match status" value="1"/>
</dbReference>
<dbReference type="InterPro" id="IPR045319">
    <property type="entry name" value="KAT/AKT"/>
</dbReference>
<dbReference type="Pfam" id="PF00027">
    <property type="entry name" value="cNMP_binding"/>
    <property type="match status" value="1"/>
</dbReference>
<evidence type="ECO:0000256" key="7">
    <source>
        <dbReference type="RuleBase" id="RU369015"/>
    </source>
</evidence>
<sequence length="584" mass="65364">MAGVRHRWNSDPVNLPSGSVDVRSGGRQGHGRDRCGTVGGTLGRGGGSSAPNPTHGQDFQLDIDRIEEEEEHRGIRRNLRNTENTNNTPASWWMRAANSRNHQIGLLSILRTIICNPRKVFETLALIPWCYYTVQLWKYLELFKVVRALRFGVVENYITSFYFATVTLSTVGYGDIHATNVREMVVVVGIIICSVIVWTYFGVNLTNLFMRKSRAQIVRQKMDIMEKQLRDSNIREALANEIRGHMVMKYKEEYDYSFLEDVPTFIRTRIKQELYETIIRRVSLFRGCSPPFTSYLASEAREDFYAPGYTLLERGSNVNQIHILFSGRLEQLQGGVVLGNLSPTTTFGLKSVLLNDPLHSTFRACEGSKILRLGKQYFMEALETFVQDADRVITNWTDVNHVLKLTKLKALVESGVDVDCADYSGISPLHVAATKGCTQITDFLIKKRALVNVADVNGITPLLKAIKNGHDGVAKVLAEAKATLGNVDHGEYLCKAVSESDLPLLKRLLAYKMNPNSINVSGQTALHIAAANGRDAEARVLLEANADHTMEDSMGNRPLDVANRKKQWKMIEILNALEDDGQAS</sequence>
<comment type="similarity">
    <text evidence="7">Belongs to the potassium channel family. Plant (TC 1.A.1.4) subfamily.</text>
</comment>
<comment type="function">
    <text evidence="7">Potassium channel.</text>
</comment>
<dbReference type="PANTHER" id="PTHR45743">
    <property type="entry name" value="POTASSIUM CHANNEL AKT1"/>
    <property type="match status" value="1"/>
</dbReference>
<organism evidence="10 11">
    <name type="scientific">Arabis alpina</name>
    <name type="common">Alpine rock-cress</name>
    <dbReference type="NCBI Taxonomy" id="50452"/>
    <lineage>
        <taxon>Eukaryota</taxon>
        <taxon>Viridiplantae</taxon>
        <taxon>Streptophyta</taxon>
        <taxon>Embryophyta</taxon>
        <taxon>Tracheophyta</taxon>
        <taxon>Spermatophyta</taxon>
        <taxon>Magnoliopsida</taxon>
        <taxon>eudicotyledons</taxon>
        <taxon>Gunneridae</taxon>
        <taxon>Pentapetalae</taxon>
        <taxon>rosids</taxon>
        <taxon>malvids</taxon>
        <taxon>Brassicales</taxon>
        <taxon>Brassicaceae</taxon>
        <taxon>Arabideae</taxon>
        <taxon>Arabis</taxon>
    </lineage>
</organism>
<keyword evidence="1 7" id="KW-0633">Potassium transport</keyword>
<dbReference type="GO" id="GO:0005249">
    <property type="term" value="F:voltage-gated potassium channel activity"/>
    <property type="evidence" value="ECO:0007669"/>
    <property type="project" value="UniProtKB-UniRule"/>
</dbReference>
<dbReference type="Proteomes" id="UP000029120">
    <property type="component" value="Chromosome 3"/>
</dbReference>
<evidence type="ECO:0000256" key="6">
    <source>
        <dbReference type="PROSITE-ProRule" id="PRU00023"/>
    </source>
</evidence>
<keyword evidence="2 7" id="KW-0631">Potassium channel</keyword>
<dbReference type="GO" id="GO:0034702">
    <property type="term" value="C:monoatomic ion channel complex"/>
    <property type="evidence" value="ECO:0007669"/>
    <property type="project" value="UniProtKB-KW"/>
</dbReference>
<feature type="domain" description="Cyclic nucleotide-binding" evidence="9">
    <location>
        <begin position="284"/>
        <end position="382"/>
    </location>
</feature>
<evidence type="ECO:0000256" key="1">
    <source>
        <dbReference type="ARBA" id="ARBA00022538"/>
    </source>
</evidence>
<accession>A0A087HAE7</accession>
<evidence type="ECO:0000313" key="11">
    <source>
        <dbReference type="Proteomes" id="UP000029120"/>
    </source>
</evidence>
<dbReference type="CDD" id="cd00038">
    <property type="entry name" value="CAP_ED"/>
    <property type="match status" value="1"/>
</dbReference>
<dbReference type="SMART" id="SM00100">
    <property type="entry name" value="cNMP"/>
    <property type="match status" value="1"/>
</dbReference>
<dbReference type="OrthoDB" id="1104289at2759"/>
<keyword evidence="7" id="KW-0406">Ion transport</keyword>
<dbReference type="Gene3D" id="2.60.120.10">
    <property type="entry name" value="Jelly Rolls"/>
    <property type="match status" value="1"/>
</dbReference>
<dbReference type="InterPro" id="IPR013099">
    <property type="entry name" value="K_chnl_dom"/>
</dbReference>
<gene>
    <name evidence="10" type="ordered locus">AALP_Aa3g200900</name>
</gene>
<keyword evidence="11" id="KW-1185">Reference proteome</keyword>
<feature type="region of interest" description="Disordered" evidence="8">
    <location>
        <begin position="1"/>
        <end position="58"/>
    </location>
</feature>
<protein>
    <recommendedName>
        <fullName evidence="7">Potassium channel</fullName>
    </recommendedName>
</protein>
<keyword evidence="5 7" id="KW-0407">Ion channel</keyword>
<keyword evidence="6" id="KW-0040">ANK repeat</keyword>
<comment type="subcellular location">
    <subcellularLocation>
        <location evidence="7">Membrane</location>
        <topology evidence="7">Multi-pass membrane protein</topology>
    </subcellularLocation>
</comment>
<dbReference type="InterPro" id="IPR000595">
    <property type="entry name" value="cNMP-bd_dom"/>
</dbReference>
<dbReference type="EMBL" id="CM002871">
    <property type="protein sequence ID" value="KFK39099.1"/>
    <property type="molecule type" value="Genomic_DNA"/>
</dbReference>
<evidence type="ECO:0000256" key="4">
    <source>
        <dbReference type="ARBA" id="ARBA00022958"/>
    </source>
</evidence>
<keyword evidence="3 7" id="KW-0851">Voltage-gated channel</keyword>
<comment type="caution">
    <text evidence="7">Lacks conserved residue(s) required for the propagation of feature annotation.</text>
</comment>
<keyword evidence="7" id="KW-0813">Transport</keyword>
<feature type="repeat" description="ANK" evidence="6">
    <location>
        <begin position="457"/>
        <end position="489"/>
    </location>
</feature>
<comment type="domain">
    <text evidence="7">The segment S4 is probably the voltage-sensor and is characterized by a series of positively charged amino acids. The pore-forming region H5 is enclosed by the transmembrane segments S5 and S6 in the Shaker-type (1P/6TM) and contains the GYGD signature motif which seems to be involved in potassium selectivity.</text>
</comment>
<feature type="repeat" description="ANK" evidence="6">
    <location>
        <begin position="424"/>
        <end position="456"/>
    </location>
</feature>
<dbReference type="SUPFAM" id="SSF81324">
    <property type="entry name" value="Voltage-gated potassium channels"/>
    <property type="match status" value="1"/>
</dbReference>
<keyword evidence="7" id="KW-0472">Membrane</keyword>
<dbReference type="SUPFAM" id="SSF51206">
    <property type="entry name" value="cAMP-binding domain-like"/>
    <property type="match status" value="1"/>
</dbReference>
<evidence type="ECO:0000256" key="3">
    <source>
        <dbReference type="ARBA" id="ARBA00022882"/>
    </source>
</evidence>
<dbReference type="Gene3D" id="1.10.287.70">
    <property type="match status" value="1"/>
</dbReference>
<feature type="transmembrane region" description="Helical" evidence="7">
    <location>
        <begin position="185"/>
        <end position="210"/>
    </location>
</feature>
<dbReference type="PROSITE" id="PS50088">
    <property type="entry name" value="ANK_REPEAT"/>
    <property type="match status" value="3"/>
</dbReference>
<feature type="transmembrane region" description="Helical" evidence="7">
    <location>
        <begin position="154"/>
        <end position="173"/>
    </location>
</feature>
<evidence type="ECO:0000256" key="2">
    <source>
        <dbReference type="ARBA" id="ARBA00022826"/>
    </source>
</evidence>
<dbReference type="InterPro" id="IPR018490">
    <property type="entry name" value="cNMP-bd_dom_sf"/>
</dbReference>
<proteinExistence type="inferred from homology"/>
<dbReference type="PANTHER" id="PTHR45743:SF56">
    <property type="entry name" value="POTASSIUM CHANNEL DOMAIN-CONTAINING PROTEIN"/>
    <property type="match status" value="1"/>
</dbReference>
<dbReference type="SUPFAM" id="SSF48403">
    <property type="entry name" value="Ankyrin repeat"/>
    <property type="match status" value="1"/>
</dbReference>
<dbReference type="eggNOG" id="KOG0498">
    <property type="taxonomic scope" value="Eukaryota"/>
</dbReference>
<feature type="repeat" description="ANK" evidence="6">
    <location>
        <begin position="521"/>
        <end position="553"/>
    </location>
</feature>
<dbReference type="SMART" id="SM00248">
    <property type="entry name" value="ANK"/>
    <property type="match status" value="3"/>
</dbReference>
<dbReference type="InterPro" id="IPR036770">
    <property type="entry name" value="Ankyrin_rpt-contain_sf"/>
</dbReference>
<dbReference type="AlphaFoldDB" id="A0A087HAE7"/>
<dbReference type="Pfam" id="PF12796">
    <property type="entry name" value="Ank_2"/>
    <property type="match status" value="2"/>
</dbReference>
<evidence type="ECO:0000256" key="8">
    <source>
        <dbReference type="SAM" id="MobiDB-lite"/>
    </source>
</evidence>
<keyword evidence="7" id="KW-1133">Transmembrane helix</keyword>
<dbReference type="Pfam" id="PF07885">
    <property type="entry name" value="Ion_trans_2"/>
    <property type="match status" value="1"/>
</dbReference>
<feature type="compositionally biased region" description="Gly residues" evidence="8">
    <location>
        <begin position="37"/>
        <end position="48"/>
    </location>
</feature>
<keyword evidence="7" id="KW-0812">Transmembrane</keyword>
<comment type="subunit">
    <text evidence="7">The potassium channel is composed of a homo- or heterotetrameric complex of pore-forming subunits.</text>
</comment>
<dbReference type="Gramene" id="KFK39099">
    <property type="protein sequence ID" value="KFK39099"/>
    <property type="gene ID" value="AALP_AA3G200900"/>
</dbReference>
<name>A0A087HAE7_ARAAL</name>
<evidence type="ECO:0000256" key="5">
    <source>
        <dbReference type="ARBA" id="ARBA00023303"/>
    </source>
</evidence>